<reference evidence="1 2" key="1">
    <citation type="submission" date="2020-09" db="EMBL/GenBank/DDBJ databases">
        <title>Characterization and genome sequencing of Ruminiclostridium sp. nov. MA18.</title>
        <authorList>
            <person name="Rettenmaier R."/>
            <person name="Kowollik M.-L."/>
            <person name="Liebl W."/>
            <person name="Zverlov V."/>
        </authorList>
    </citation>
    <scope>NUCLEOTIDE SEQUENCE [LARGE SCALE GENOMIC DNA]</scope>
    <source>
        <strain evidence="1 2">MA18</strain>
    </source>
</reference>
<protein>
    <submittedName>
        <fullName evidence="1">CXXX repeat peptide modification system protein</fullName>
    </submittedName>
</protein>
<gene>
    <name evidence="1" type="ORF">EHE19_001030</name>
</gene>
<dbReference type="OrthoDB" id="1073228at2"/>
<dbReference type="AlphaFoldDB" id="A0A4U7JL28"/>
<sequence>MKEFIGKVTEEEKNEMLNLHKKKMGLEELPSRLDSIGLSDITKNIVLEKIILESQKVKADVQAWWNRMFEKYNWKKEEGKACHINFETREIFFD</sequence>
<evidence type="ECO:0000313" key="1">
    <source>
        <dbReference type="EMBL" id="QNU67170.1"/>
    </source>
</evidence>
<keyword evidence="2" id="KW-1185">Reference proteome</keyword>
<dbReference type="EMBL" id="CP061336">
    <property type="protein sequence ID" value="QNU67170.1"/>
    <property type="molecule type" value="Genomic_DNA"/>
</dbReference>
<dbReference type="InterPro" id="IPR026413">
    <property type="entry name" value="CXXX_rpt_assoc"/>
</dbReference>
<evidence type="ECO:0000313" key="2">
    <source>
        <dbReference type="Proteomes" id="UP000306409"/>
    </source>
</evidence>
<organism evidence="1 2">
    <name type="scientific">Ruminiclostridium herbifermentans</name>
    <dbReference type="NCBI Taxonomy" id="2488810"/>
    <lineage>
        <taxon>Bacteria</taxon>
        <taxon>Bacillati</taxon>
        <taxon>Bacillota</taxon>
        <taxon>Clostridia</taxon>
        <taxon>Eubacteriales</taxon>
        <taxon>Oscillospiraceae</taxon>
        <taxon>Ruminiclostridium</taxon>
    </lineage>
</organism>
<dbReference type="NCBIfam" id="TIGR04116">
    <property type="entry name" value="CXXX_rpt_assoc"/>
    <property type="match status" value="1"/>
</dbReference>
<dbReference type="KEGG" id="rher:EHE19_001030"/>
<dbReference type="Proteomes" id="UP000306409">
    <property type="component" value="Chromosome"/>
</dbReference>
<proteinExistence type="predicted"/>
<accession>A0A4U7JL28</accession>
<name>A0A4U7JL28_9FIRM</name>